<name>A0A553MKQ3_9TELE</name>
<organism evidence="2 3">
    <name type="scientific">Danionella cerebrum</name>
    <dbReference type="NCBI Taxonomy" id="2873325"/>
    <lineage>
        <taxon>Eukaryota</taxon>
        <taxon>Metazoa</taxon>
        <taxon>Chordata</taxon>
        <taxon>Craniata</taxon>
        <taxon>Vertebrata</taxon>
        <taxon>Euteleostomi</taxon>
        <taxon>Actinopterygii</taxon>
        <taxon>Neopterygii</taxon>
        <taxon>Teleostei</taxon>
        <taxon>Ostariophysi</taxon>
        <taxon>Cypriniformes</taxon>
        <taxon>Danionidae</taxon>
        <taxon>Danioninae</taxon>
        <taxon>Danionella</taxon>
    </lineage>
</organism>
<protein>
    <submittedName>
        <fullName evidence="2">Uncharacterized protein</fullName>
    </submittedName>
</protein>
<dbReference type="AlphaFoldDB" id="A0A553MKQ3"/>
<dbReference type="EMBL" id="SRMA01027454">
    <property type="protein sequence ID" value="TRY53751.1"/>
    <property type="molecule type" value="Genomic_DNA"/>
</dbReference>
<comment type="caution">
    <text evidence="2">The sequence shown here is derived from an EMBL/GenBank/DDBJ whole genome shotgun (WGS) entry which is preliminary data.</text>
</comment>
<evidence type="ECO:0000313" key="3">
    <source>
        <dbReference type="Proteomes" id="UP000316079"/>
    </source>
</evidence>
<gene>
    <name evidence="2" type="ORF">DNTS_030565</name>
</gene>
<feature type="region of interest" description="Disordered" evidence="1">
    <location>
        <begin position="1"/>
        <end position="24"/>
    </location>
</feature>
<accession>A0A553MKQ3</accession>
<sequence>MASFSSADTRFGRNTRRGREGESKCDRTYGVLSINISGGHEQGCLNELEANAHIWFPGLSLNAPVHAICARPGHNSLEVHIKPEI</sequence>
<proteinExistence type="predicted"/>
<evidence type="ECO:0000313" key="2">
    <source>
        <dbReference type="EMBL" id="TRY53751.1"/>
    </source>
</evidence>
<dbReference type="OrthoDB" id="9929178at2759"/>
<keyword evidence="3" id="KW-1185">Reference proteome</keyword>
<reference evidence="2 3" key="1">
    <citation type="journal article" date="2019" name="Sci. Data">
        <title>Hybrid genome assembly and annotation of Danionella translucida.</title>
        <authorList>
            <person name="Kadobianskyi M."/>
            <person name="Schulze L."/>
            <person name="Schuelke M."/>
            <person name="Judkewitz B."/>
        </authorList>
    </citation>
    <scope>NUCLEOTIDE SEQUENCE [LARGE SCALE GENOMIC DNA]</scope>
    <source>
        <strain evidence="2 3">Bolton</strain>
    </source>
</reference>
<evidence type="ECO:0000256" key="1">
    <source>
        <dbReference type="SAM" id="MobiDB-lite"/>
    </source>
</evidence>
<dbReference type="Proteomes" id="UP000316079">
    <property type="component" value="Unassembled WGS sequence"/>
</dbReference>